<evidence type="ECO:0000313" key="1">
    <source>
        <dbReference type="EMBL" id="OGG52567.1"/>
    </source>
</evidence>
<evidence type="ECO:0000313" key="2">
    <source>
        <dbReference type="Proteomes" id="UP000178606"/>
    </source>
</evidence>
<comment type="caution">
    <text evidence="1">The sequence shown here is derived from an EMBL/GenBank/DDBJ whole genome shotgun (WGS) entry which is preliminary data.</text>
</comment>
<evidence type="ECO:0008006" key="3">
    <source>
        <dbReference type="Google" id="ProtNLM"/>
    </source>
</evidence>
<sequence>MARTQNVGRAFVALRIKKGPPGVDGDMWVLSYGIPIIVRGDLKDEVAYEFVKTLWKHYGELKGIFRPLATWTPNRFASTQALIPYHSGAIKFYKEVGAWTPEMEKHQAKLKSRM</sequence>
<name>A0A1F6CTY0_HANXR</name>
<organism evidence="1 2">
    <name type="scientific">Handelsmanbacteria sp. (strain RIFCSPLOWO2_12_FULL_64_10)</name>
    <dbReference type="NCBI Taxonomy" id="1817868"/>
    <lineage>
        <taxon>Bacteria</taxon>
        <taxon>Candidatus Handelsmaniibacteriota</taxon>
    </lineage>
</organism>
<dbReference type="InterPro" id="IPR011852">
    <property type="entry name" value="TRAP_TAXI"/>
</dbReference>
<dbReference type="AlphaFoldDB" id="A0A1F6CTY0"/>
<proteinExistence type="predicted"/>
<dbReference type="Pfam" id="PF16868">
    <property type="entry name" value="NMT1_3"/>
    <property type="match status" value="1"/>
</dbReference>
<dbReference type="Proteomes" id="UP000178606">
    <property type="component" value="Unassembled WGS sequence"/>
</dbReference>
<accession>A0A1F6CTY0</accession>
<gene>
    <name evidence="1" type="ORF">A3F84_12045</name>
</gene>
<reference evidence="1 2" key="1">
    <citation type="journal article" date="2016" name="Nat. Commun.">
        <title>Thousands of microbial genomes shed light on interconnected biogeochemical processes in an aquifer system.</title>
        <authorList>
            <person name="Anantharaman K."/>
            <person name="Brown C.T."/>
            <person name="Hug L.A."/>
            <person name="Sharon I."/>
            <person name="Castelle C.J."/>
            <person name="Probst A.J."/>
            <person name="Thomas B.C."/>
            <person name="Singh A."/>
            <person name="Wilkins M.J."/>
            <person name="Karaoz U."/>
            <person name="Brodie E.L."/>
            <person name="Williams K.H."/>
            <person name="Hubbard S.S."/>
            <person name="Banfield J.F."/>
        </authorList>
    </citation>
    <scope>NUCLEOTIDE SEQUENCE [LARGE SCALE GENOMIC DNA]</scope>
    <source>
        <strain evidence="2">RIFCSPLOWO2_12_FULL_64_10</strain>
    </source>
</reference>
<dbReference type="SUPFAM" id="SSF53850">
    <property type="entry name" value="Periplasmic binding protein-like II"/>
    <property type="match status" value="1"/>
</dbReference>
<dbReference type="Gene3D" id="3.40.190.10">
    <property type="entry name" value="Periplasmic binding protein-like II"/>
    <property type="match status" value="2"/>
</dbReference>
<protein>
    <recommendedName>
        <fullName evidence="3">C4-dicarboxylate ABC transporter substrate-binding protein</fullName>
    </recommendedName>
</protein>
<dbReference type="EMBL" id="MFKF01000139">
    <property type="protein sequence ID" value="OGG52567.1"/>
    <property type="molecule type" value="Genomic_DNA"/>
</dbReference>